<organism evidence="2 3">
    <name type="scientific">Membranihabitans marinus</name>
    <dbReference type="NCBI Taxonomy" id="1227546"/>
    <lineage>
        <taxon>Bacteria</taxon>
        <taxon>Pseudomonadati</taxon>
        <taxon>Bacteroidota</taxon>
        <taxon>Saprospiria</taxon>
        <taxon>Saprospirales</taxon>
        <taxon>Saprospiraceae</taxon>
        <taxon>Membranihabitans</taxon>
    </lineage>
</organism>
<dbReference type="InterPro" id="IPR041049">
    <property type="entry name" value="DUF5615"/>
</dbReference>
<dbReference type="EMBL" id="JAHVHU010000009">
    <property type="protein sequence ID" value="MBY5958572.1"/>
    <property type="molecule type" value="Genomic_DNA"/>
</dbReference>
<dbReference type="RefSeq" id="WP_222580245.1">
    <property type="nucleotide sequence ID" value="NZ_JAHVHU010000009.1"/>
</dbReference>
<accession>A0A953L7B9</accession>
<comment type="caution">
    <text evidence="2">The sequence shown here is derived from an EMBL/GenBank/DDBJ whole genome shotgun (WGS) entry which is preliminary data.</text>
</comment>
<feature type="domain" description="DUF5615" evidence="1">
    <location>
        <begin position="9"/>
        <end position="48"/>
    </location>
</feature>
<gene>
    <name evidence="2" type="ORF">KUV50_10540</name>
</gene>
<evidence type="ECO:0000313" key="2">
    <source>
        <dbReference type="EMBL" id="MBY5958572.1"/>
    </source>
</evidence>
<dbReference type="Proteomes" id="UP000753961">
    <property type="component" value="Unassembled WGS sequence"/>
</dbReference>
<sequence length="88" mass="10329">MFTNAFSLLARNRGHDVVHTRELPLKNETADIQIIRLSVAQDRIVITKSCFASENQFQTSLKFLMTHIDWIIIYHCMIMGTMWRIPYS</sequence>
<evidence type="ECO:0000259" key="1">
    <source>
        <dbReference type="Pfam" id="PF18480"/>
    </source>
</evidence>
<dbReference type="AlphaFoldDB" id="A0A953L7B9"/>
<dbReference type="Pfam" id="PF18480">
    <property type="entry name" value="DUF5615"/>
    <property type="match status" value="1"/>
</dbReference>
<protein>
    <submittedName>
        <fullName evidence="2">DUF5615 family PIN-like protein</fullName>
    </submittedName>
</protein>
<proteinExistence type="predicted"/>
<keyword evidence="3" id="KW-1185">Reference proteome</keyword>
<reference evidence="2" key="1">
    <citation type="submission" date="2021-06" db="EMBL/GenBank/DDBJ databases">
        <title>44 bacteria genomes isolated from Dapeng, Shenzhen.</title>
        <authorList>
            <person name="Zheng W."/>
            <person name="Yu S."/>
            <person name="Huang Y."/>
        </authorList>
    </citation>
    <scope>NUCLEOTIDE SEQUENCE</scope>
    <source>
        <strain evidence="2">DP5N28-2</strain>
    </source>
</reference>
<name>A0A953L7B9_9BACT</name>
<evidence type="ECO:0000313" key="3">
    <source>
        <dbReference type="Proteomes" id="UP000753961"/>
    </source>
</evidence>